<dbReference type="PANTHER" id="PTHR16038:SF4">
    <property type="entry name" value="WD REPEAT-CONTAINING PROTEIN 74"/>
    <property type="match status" value="1"/>
</dbReference>
<dbReference type="Proteomes" id="UP001206925">
    <property type="component" value="Unassembled WGS sequence"/>
</dbReference>
<proteinExistence type="predicted"/>
<dbReference type="InterPro" id="IPR037379">
    <property type="entry name" value="WDR74/Nsa1"/>
</dbReference>
<protein>
    <submittedName>
        <fullName evidence="1">Uncharacterized protein</fullName>
    </submittedName>
</protein>
<dbReference type="EMBL" id="JAMZMK010007571">
    <property type="protein sequence ID" value="KAI7744198.1"/>
    <property type="molecule type" value="Genomic_DNA"/>
</dbReference>
<dbReference type="AlphaFoldDB" id="A0AAD5CLD0"/>
<evidence type="ECO:0000313" key="1">
    <source>
        <dbReference type="EMBL" id="KAI7744198.1"/>
    </source>
</evidence>
<name>A0AAD5CLD0_AMBAR</name>
<comment type="caution">
    <text evidence="1">The sequence shown here is derived from an EMBL/GenBank/DDBJ whole genome shotgun (WGS) entry which is preliminary data.</text>
</comment>
<dbReference type="GO" id="GO:0042273">
    <property type="term" value="P:ribosomal large subunit biogenesis"/>
    <property type="evidence" value="ECO:0007669"/>
    <property type="project" value="InterPro"/>
</dbReference>
<evidence type="ECO:0000313" key="2">
    <source>
        <dbReference type="Proteomes" id="UP001206925"/>
    </source>
</evidence>
<sequence length="202" mass="22891">MKQMSWMAQLYSDNFGMLSLRSAYDGRSAGTIGLTALNTWKYPIQQKAKHNSSIKRSIMVEVSIKVPLNMLEVEGKVESREHSSTRGCIKIVGNYIDRQFITTLRCSDPYVCGRVPYCNMTNLLHFRKGVEPPKNSLGIFTPTRFTSATFLSKDDHHKFAAGTNSHQVCLYDMSAQRRPVMSFDFHETPIKVVTEDENGNTI</sequence>
<reference evidence="1" key="1">
    <citation type="submission" date="2022-06" db="EMBL/GenBank/DDBJ databases">
        <title>Uncovering the hologenomic basis of an extraordinary plant invasion.</title>
        <authorList>
            <person name="Bieker V.C."/>
            <person name="Martin M.D."/>
            <person name="Gilbert T."/>
            <person name="Hodgins K."/>
            <person name="Battlay P."/>
            <person name="Petersen B."/>
            <person name="Wilson J."/>
        </authorList>
    </citation>
    <scope>NUCLEOTIDE SEQUENCE</scope>
    <source>
        <strain evidence="1">AA19_3_7</strain>
        <tissue evidence="1">Leaf</tissue>
    </source>
</reference>
<dbReference type="GO" id="GO:0030687">
    <property type="term" value="C:preribosome, large subunit precursor"/>
    <property type="evidence" value="ECO:0007669"/>
    <property type="project" value="TreeGrafter"/>
</dbReference>
<accession>A0AAD5CLD0</accession>
<organism evidence="1 2">
    <name type="scientific">Ambrosia artemisiifolia</name>
    <name type="common">Common ragweed</name>
    <dbReference type="NCBI Taxonomy" id="4212"/>
    <lineage>
        <taxon>Eukaryota</taxon>
        <taxon>Viridiplantae</taxon>
        <taxon>Streptophyta</taxon>
        <taxon>Embryophyta</taxon>
        <taxon>Tracheophyta</taxon>
        <taxon>Spermatophyta</taxon>
        <taxon>Magnoliopsida</taxon>
        <taxon>eudicotyledons</taxon>
        <taxon>Gunneridae</taxon>
        <taxon>Pentapetalae</taxon>
        <taxon>asterids</taxon>
        <taxon>campanulids</taxon>
        <taxon>Asterales</taxon>
        <taxon>Asteraceae</taxon>
        <taxon>Asteroideae</taxon>
        <taxon>Heliantheae alliance</taxon>
        <taxon>Heliantheae</taxon>
        <taxon>Ambrosia</taxon>
    </lineage>
</organism>
<dbReference type="PANTHER" id="PTHR16038">
    <property type="entry name" value="NOP SEVEN ASSOCIATED PROTEIN 1"/>
    <property type="match status" value="1"/>
</dbReference>
<dbReference type="GO" id="GO:0005730">
    <property type="term" value="C:nucleolus"/>
    <property type="evidence" value="ECO:0007669"/>
    <property type="project" value="InterPro"/>
</dbReference>
<keyword evidence="2" id="KW-1185">Reference proteome</keyword>
<gene>
    <name evidence="1" type="ORF">M8C21_005476</name>
</gene>